<protein>
    <submittedName>
        <fullName evidence="2">Uncharacterized protein</fullName>
    </submittedName>
</protein>
<evidence type="ECO:0000256" key="1">
    <source>
        <dbReference type="SAM" id="MobiDB-lite"/>
    </source>
</evidence>
<feature type="region of interest" description="Disordered" evidence="1">
    <location>
        <begin position="46"/>
        <end position="89"/>
    </location>
</feature>
<dbReference type="EMBL" id="CAJNDS010002438">
    <property type="protein sequence ID" value="CAE7475347.1"/>
    <property type="molecule type" value="Genomic_DNA"/>
</dbReference>
<evidence type="ECO:0000313" key="3">
    <source>
        <dbReference type="Proteomes" id="UP000604046"/>
    </source>
</evidence>
<reference evidence="2" key="1">
    <citation type="submission" date="2021-02" db="EMBL/GenBank/DDBJ databases">
        <authorList>
            <person name="Dougan E. K."/>
            <person name="Rhodes N."/>
            <person name="Thang M."/>
            <person name="Chan C."/>
        </authorList>
    </citation>
    <scope>NUCLEOTIDE SEQUENCE</scope>
</reference>
<keyword evidence="3" id="KW-1185">Reference proteome</keyword>
<dbReference type="Proteomes" id="UP000604046">
    <property type="component" value="Unassembled WGS sequence"/>
</dbReference>
<sequence>MPKAWHQTLVAALFDGSESGAAHAHAEFLFPQKELSLHLRGRTVQTSFNDPVPQLDPRDAASRMSAGVDEADHKSSDPDAVAREEQHLPKEAIPSRKDCPEITCEKCPECPSCPICPSCPHGFRHPDDEGRPPAVEGKIVCNHMDNNCPFCPACQCPECPKECRQGKVSRSSAEDLNSESTDGAGAYELLRGPTTLSEADVRCVTRRQLLLPPGSDWEQEVETMRSGHRCRHGWPQALVMDPLRASGKIGDLMRLTCPLLVAAIDDYETTAIEAYNTRLKHDKMWRSQLLATHEAHRTMRQRFMSEREGKLAQARNAMGSQTVDVIMTTGLSNMRFSANSSDVKCLHAQVADELCRGNNIIGRQVLIDLMERNIQVDGTAHCCDFCNVSQPLDESRWIFGHAKNNLRKRVNRAPNDPPTVKLDENGQVKAANGLPVNPLVQAINDDVKAHA</sequence>
<accession>A0A812SID3</accession>
<organism evidence="2 3">
    <name type="scientific">Symbiodinium natans</name>
    <dbReference type="NCBI Taxonomy" id="878477"/>
    <lineage>
        <taxon>Eukaryota</taxon>
        <taxon>Sar</taxon>
        <taxon>Alveolata</taxon>
        <taxon>Dinophyceae</taxon>
        <taxon>Suessiales</taxon>
        <taxon>Symbiodiniaceae</taxon>
        <taxon>Symbiodinium</taxon>
    </lineage>
</organism>
<dbReference type="AlphaFoldDB" id="A0A812SID3"/>
<dbReference type="InterPro" id="IPR007511">
    <property type="entry name" value="DUF501"/>
</dbReference>
<proteinExistence type="predicted"/>
<evidence type="ECO:0000313" key="2">
    <source>
        <dbReference type="EMBL" id="CAE7475347.1"/>
    </source>
</evidence>
<gene>
    <name evidence="2" type="ORF">SNAT2548_LOCUS26707</name>
</gene>
<dbReference type="OrthoDB" id="423779at2759"/>
<comment type="caution">
    <text evidence="2">The sequence shown here is derived from an EMBL/GenBank/DDBJ whole genome shotgun (WGS) entry which is preliminary data.</text>
</comment>
<dbReference type="Pfam" id="PF04417">
    <property type="entry name" value="DUF501"/>
    <property type="match status" value="1"/>
</dbReference>
<name>A0A812SID3_9DINO</name>
<feature type="compositionally biased region" description="Basic and acidic residues" evidence="1">
    <location>
        <begin position="70"/>
        <end position="89"/>
    </location>
</feature>